<dbReference type="Pfam" id="PF09861">
    <property type="entry name" value="Lar_N"/>
    <property type="match status" value="1"/>
</dbReference>
<dbReference type="RefSeq" id="WP_011700363.1">
    <property type="nucleotide sequence ID" value="NC_008554.1"/>
</dbReference>
<dbReference type="Gene3D" id="3.40.50.11440">
    <property type="match status" value="1"/>
</dbReference>
<protein>
    <recommendedName>
        <fullName evidence="1">LarA-like N-terminal domain-containing protein</fullName>
    </recommendedName>
</protein>
<evidence type="ECO:0000259" key="1">
    <source>
        <dbReference type="Pfam" id="PF09861"/>
    </source>
</evidence>
<dbReference type="KEGG" id="sfu:Sfum_3568"/>
<keyword evidence="3" id="KW-1185">Reference proteome</keyword>
<dbReference type="OrthoDB" id="9788398at2"/>
<name>A0LP86_SYNFM</name>
<evidence type="ECO:0000313" key="3">
    <source>
        <dbReference type="Proteomes" id="UP000001784"/>
    </source>
</evidence>
<dbReference type="GO" id="GO:0050043">
    <property type="term" value="F:lactate racemase activity"/>
    <property type="evidence" value="ECO:0007669"/>
    <property type="project" value="InterPro"/>
</dbReference>
<accession>A0LP86</accession>
<dbReference type="EMBL" id="CP000478">
    <property type="protein sequence ID" value="ABK19238.1"/>
    <property type="molecule type" value="Genomic_DNA"/>
</dbReference>
<dbReference type="eggNOG" id="COG2006">
    <property type="taxonomic scope" value="Bacteria"/>
</dbReference>
<dbReference type="InterPro" id="IPR018657">
    <property type="entry name" value="LarA-like_N"/>
</dbReference>
<reference evidence="2 3" key="1">
    <citation type="submission" date="2006-10" db="EMBL/GenBank/DDBJ databases">
        <title>Complete sequence of Syntrophobacter fumaroxidans MPOB.</title>
        <authorList>
            <consortium name="US DOE Joint Genome Institute"/>
            <person name="Copeland A."/>
            <person name="Lucas S."/>
            <person name="Lapidus A."/>
            <person name="Barry K."/>
            <person name="Detter J.C."/>
            <person name="Glavina del Rio T."/>
            <person name="Hammon N."/>
            <person name="Israni S."/>
            <person name="Pitluck S."/>
            <person name="Goltsman E.G."/>
            <person name="Martinez M."/>
            <person name="Schmutz J."/>
            <person name="Larimer F."/>
            <person name="Land M."/>
            <person name="Hauser L."/>
            <person name="Kyrpides N."/>
            <person name="Kim E."/>
            <person name="Boone D.R."/>
            <person name="Brockman F."/>
            <person name="Culley D."/>
            <person name="Ferry J."/>
            <person name="Gunsalus R."/>
            <person name="McInerney M.J."/>
            <person name="Morrison M."/>
            <person name="Plugge C."/>
            <person name="Rohlin L."/>
            <person name="Scholten J."/>
            <person name="Sieber J."/>
            <person name="Stams A.J.M."/>
            <person name="Worm P."/>
            <person name="Henstra A.M."/>
            <person name="Richardson P."/>
        </authorList>
    </citation>
    <scope>NUCLEOTIDE SEQUENCE [LARGE SCALE GENOMIC DNA]</scope>
    <source>
        <strain evidence="3">DSM 10017 / MPOB</strain>
    </source>
</reference>
<dbReference type="HOGENOM" id="CLU_055092_0_0_7"/>
<feature type="domain" description="LarA-like N-terminal" evidence="1">
    <location>
        <begin position="21"/>
        <end position="151"/>
    </location>
</feature>
<dbReference type="AlphaFoldDB" id="A0LP86"/>
<dbReference type="Proteomes" id="UP000001784">
    <property type="component" value="Chromosome"/>
</dbReference>
<sequence length="421" mass="46204">MHTDYPKMYRIRQRFDRSAIADIPKAVRDEFTRGDFARKVRPGERVAVAVGSRGINRLAMIVAAMVECLRSIGLQPFIVPSMGSHGGATAAGQEEVLKHLGISEATVNAPVVSNMEVISLGRIENGADVFVSRNIAEADHVVVINRVKPHTAFRSDVESGLCKMLTVGCGKHLGALNMHKFGLGASIKPAARVMLDRLPVLCGLAIVENSLDVAHTFRIARPEEFIDVDRELLELAKRLLPRIPVEQLDVLIVNEMGKNISGGGIDPNVIGFWRREGGPRTPDYRTLILLDITEQSQGNAVGIGMADLTTRRVMDKLDLKATYTNALTTGIWAAVRLPIALESERAALDAALAHVTDVSRVRMARILNSLMLEHLWVTREVVEELRADKSIEVDETPIPIVFDADGRLLPFDMPASEEHGK</sequence>
<evidence type="ECO:0000313" key="2">
    <source>
        <dbReference type="EMBL" id="ABK19238.1"/>
    </source>
</evidence>
<gene>
    <name evidence="2" type="ordered locus">Sfum_3568</name>
</gene>
<proteinExistence type="predicted"/>
<organism evidence="2 3">
    <name type="scientific">Syntrophobacter fumaroxidans (strain DSM 10017 / MPOB)</name>
    <dbReference type="NCBI Taxonomy" id="335543"/>
    <lineage>
        <taxon>Bacteria</taxon>
        <taxon>Pseudomonadati</taxon>
        <taxon>Thermodesulfobacteriota</taxon>
        <taxon>Syntrophobacteria</taxon>
        <taxon>Syntrophobacterales</taxon>
        <taxon>Syntrophobacteraceae</taxon>
        <taxon>Syntrophobacter</taxon>
    </lineage>
</organism>
<dbReference type="InParanoid" id="A0LP86"/>